<dbReference type="Gene3D" id="1.20.1250.20">
    <property type="entry name" value="MFS general substrate transporter like domains"/>
    <property type="match status" value="1"/>
</dbReference>
<dbReference type="KEGG" id="btab:109033672"/>
<dbReference type="InterPro" id="IPR050549">
    <property type="entry name" value="MFS_Trehalose_Transporter"/>
</dbReference>
<dbReference type="SUPFAM" id="SSF103473">
    <property type="entry name" value="MFS general substrate transporter"/>
    <property type="match status" value="1"/>
</dbReference>
<evidence type="ECO:0000256" key="1">
    <source>
        <dbReference type="ARBA" id="ARBA00004651"/>
    </source>
</evidence>
<feature type="transmembrane region" description="Helical" evidence="8">
    <location>
        <begin position="169"/>
        <end position="188"/>
    </location>
</feature>
<dbReference type="AlphaFoldDB" id="A0A9P0CA77"/>
<feature type="transmembrane region" description="Helical" evidence="8">
    <location>
        <begin position="295"/>
        <end position="314"/>
    </location>
</feature>
<feature type="transmembrane region" description="Helical" evidence="8">
    <location>
        <begin position="321"/>
        <end position="340"/>
    </location>
</feature>
<evidence type="ECO:0000313" key="10">
    <source>
        <dbReference type="EMBL" id="CAH0765214.1"/>
    </source>
</evidence>
<gene>
    <name evidence="10" type="ORF">BEMITA_LOCUS3471</name>
</gene>
<evidence type="ECO:0000256" key="6">
    <source>
        <dbReference type="ARBA" id="ARBA00022989"/>
    </source>
</evidence>
<dbReference type="PANTHER" id="PTHR48021">
    <property type="match status" value="1"/>
</dbReference>
<keyword evidence="11" id="KW-1185">Reference proteome</keyword>
<dbReference type="EMBL" id="OU963863">
    <property type="protein sequence ID" value="CAH0765214.1"/>
    <property type="molecule type" value="Genomic_DNA"/>
</dbReference>
<dbReference type="PROSITE" id="PS50850">
    <property type="entry name" value="MFS"/>
    <property type="match status" value="1"/>
</dbReference>
<keyword evidence="7 8" id="KW-0472">Membrane</keyword>
<dbReference type="PANTHER" id="PTHR48021:SF46">
    <property type="entry name" value="MAJOR FACILITATOR SUPERFAMILY (MFS) PROFILE DOMAIN-CONTAINING PROTEIN"/>
    <property type="match status" value="1"/>
</dbReference>
<dbReference type="InterPro" id="IPR036259">
    <property type="entry name" value="MFS_trans_sf"/>
</dbReference>
<organism evidence="10 11">
    <name type="scientific">Bemisia tabaci</name>
    <name type="common">Sweetpotato whitefly</name>
    <name type="synonym">Aleurodes tabaci</name>
    <dbReference type="NCBI Taxonomy" id="7038"/>
    <lineage>
        <taxon>Eukaryota</taxon>
        <taxon>Metazoa</taxon>
        <taxon>Ecdysozoa</taxon>
        <taxon>Arthropoda</taxon>
        <taxon>Hexapoda</taxon>
        <taxon>Insecta</taxon>
        <taxon>Pterygota</taxon>
        <taxon>Neoptera</taxon>
        <taxon>Paraneoptera</taxon>
        <taxon>Hemiptera</taxon>
        <taxon>Sternorrhyncha</taxon>
        <taxon>Aleyrodoidea</taxon>
        <taxon>Aleyrodidae</taxon>
        <taxon>Aleyrodinae</taxon>
        <taxon>Bemisia</taxon>
    </lineage>
</organism>
<comment type="subcellular location">
    <subcellularLocation>
        <location evidence="1">Cell membrane</location>
        <topology evidence="1">Multi-pass membrane protein</topology>
    </subcellularLocation>
</comment>
<keyword evidence="6 8" id="KW-1133">Transmembrane helix</keyword>
<feature type="transmembrane region" description="Helical" evidence="8">
    <location>
        <begin position="54"/>
        <end position="75"/>
    </location>
</feature>
<reference evidence="10" key="1">
    <citation type="submission" date="2021-12" db="EMBL/GenBank/DDBJ databases">
        <authorList>
            <person name="King R."/>
        </authorList>
    </citation>
    <scope>NUCLEOTIDE SEQUENCE</scope>
</reference>
<dbReference type="PROSITE" id="PS00217">
    <property type="entry name" value="SUGAR_TRANSPORT_2"/>
    <property type="match status" value="1"/>
</dbReference>
<dbReference type="FunFam" id="1.20.1250.20:FF:000218">
    <property type="entry name" value="facilitated trehalose transporter Tret1"/>
    <property type="match status" value="1"/>
</dbReference>
<feature type="transmembrane region" description="Helical" evidence="8">
    <location>
        <begin position="87"/>
        <end position="103"/>
    </location>
</feature>
<name>A0A9P0CA77_BEMTA</name>
<feature type="transmembrane region" description="Helical" evidence="8">
    <location>
        <begin position="352"/>
        <end position="369"/>
    </location>
</feature>
<dbReference type="InterPro" id="IPR020846">
    <property type="entry name" value="MFS_dom"/>
</dbReference>
<evidence type="ECO:0000256" key="3">
    <source>
        <dbReference type="ARBA" id="ARBA00022475"/>
    </source>
</evidence>
<keyword evidence="2" id="KW-0813">Transport</keyword>
<evidence type="ECO:0000256" key="7">
    <source>
        <dbReference type="ARBA" id="ARBA00023136"/>
    </source>
</evidence>
<dbReference type="GO" id="GO:0005886">
    <property type="term" value="C:plasma membrane"/>
    <property type="evidence" value="ECO:0007669"/>
    <property type="project" value="UniProtKB-SubCell"/>
</dbReference>
<dbReference type="GO" id="GO:0022857">
    <property type="term" value="F:transmembrane transporter activity"/>
    <property type="evidence" value="ECO:0007669"/>
    <property type="project" value="InterPro"/>
</dbReference>
<evidence type="ECO:0000256" key="8">
    <source>
        <dbReference type="SAM" id="Phobius"/>
    </source>
</evidence>
<feature type="transmembrane region" description="Helical" evidence="8">
    <location>
        <begin position="109"/>
        <end position="130"/>
    </location>
</feature>
<evidence type="ECO:0000256" key="2">
    <source>
        <dbReference type="ARBA" id="ARBA00022448"/>
    </source>
</evidence>
<keyword evidence="4" id="KW-0762">Sugar transport</keyword>
<dbReference type="InterPro" id="IPR005829">
    <property type="entry name" value="Sugar_transporter_CS"/>
</dbReference>
<sequence length="453" mass="48535">MASIIRKHIFNQLLSSITAFLTLFLSGVWLGWISVVLPKVHSGEIPVPMSGSDITWAVVGLDIGNFLSPLPTGYLMDRYGRLPTLRLAMLFFAAASVLALVASTPLHFFLARLLAGVGKGAGFTAAALYVAEIAGPRIRGALSGVFIVMLTGGLVVSVTVGPWLSFATVNWLILLFPVLGLVLTFFVVESPYYRCMRGDSAAAEKALAAVRDRTKVAARTSELELIRLKVAEEQSAKKSAWTLVSERGNRRALAIVLVTGILERAGGVASIMAYASSSLPRDAAGFWDGKLTVMLFSWLCVGSGLLGVALVDSCGRKPLQLVSCLGLAGVTAASSVFYYYHQKAQEDAAGFVWVPHACIVLFGVFYPFGVGQIPHTFQSELFPTSVKGHASAIMTMALAVASFASNKLYLAVDLWLVYAAFALCNLASAVFTLFCVFETKGKTLAEIQDLLDR</sequence>
<dbReference type="InterPro" id="IPR005828">
    <property type="entry name" value="MFS_sugar_transport-like"/>
</dbReference>
<evidence type="ECO:0000259" key="9">
    <source>
        <dbReference type="PROSITE" id="PS50850"/>
    </source>
</evidence>
<feature type="transmembrane region" description="Helical" evidence="8">
    <location>
        <begin position="12"/>
        <end position="34"/>
    </location>
</feature>
<feature type="transmembrane region" description="Helical" evidence="8">
    <location>
        <begin position="390"/>
        <end position="409"/>
    </location>
</feature>
<feature type="transmembrane region" description="Helical" evidence="8">
    <location>
        <begin position="252"/>
        <end position="275"/>
    </location>
</feature>
<protein>
    <recommendedName>
        <fullName evidence="9">Major facilitator superfamily (MFS) profile domain-containing protein</fullName>
    </recommendedName>
</protein>
<accession>A0A9P0CA77</accession>
<evidence type="ECO:0000256" key="5">
    <source>
        <dbReference type="ARBA" id="ARBA00022692"/>
    </source>
</evidence>
<feature type="transmembrane region" description="Helical" evidence="8">
    <location>
        <begin position="142"/>
        <end position="163"/>
    </location>
</feature>
<evidence type="ECO:0000313" key="11">
    <source>
        <dbReference type="Proteomes" id="UP001152759"/>
    </source>
</evidence>
<feature type="domain" description="Major facilitator superfamily (MFS) profile" evidence="9">
    <location>
        <begin position="15"/>
        <end position="440"/>
    </location>
</feature>
<keyword evidence="3" id="KW-1003">Cell membrane</keyword>
<evidence type="ECO:0000256" key="4">
    <source>
        <dbReference type="ARBA" id="ARBA00022597"/>
    </source>
</evidence>
<proteinExistence type="predicted"/>
<feature type="transmembrane region" description="Helical" evidence="8">
    <location>
        <begin position="415"/>
        <end position="437"/>
    </location>
</feature>
<dbReference type="Proteomes" id="UP001152759">
    <property type="component" value="Chromosome 2"/>
</dbReference>
<dbReference type="Pfam" id="PF00083">
    <property type="entry name" value="Sugar_tr"/>
    <property type="match status" value="1"/>
</dbReference>
<keyword evidence="5 8" id="KW-0812">Transmembrane</keyword>